<evidence type="ECO:0000259" key="1">
    <source>
        <dbReference type="Pfam" id="PF07287"/>
    </source>
</evidence>
<dbReference type="RefSeq" id="XP_040758414.1">
    <property type="nucleotide sequence ID" value="XM_040910168.1"/>
</dbReference>
<dbReference type="AlphaFoldDB" id="A0A165BBF9"/>
<name>A0A165BBF9_9APHY</name>
<protein>
    <recommendedName>
        <fullName evidence="5">DUF1446-domain-containing protein</fullName>
    </recommendedName>
</protein>
<dbReference type="Pfam" id="PF07287">
    <property type="entry name" value="AtuA"/>
    <property type="match status" value="1"/>
</dbReference>
<keyword evidence="4" id="KW-1185">Reference proteome</keyword>
<dbReference type="STRING" id="1314785.A0A165BBF9"/>
<dbReference type="Pfam" id="PF14330">
    <property type="entry name" value="DUF4387"/>
    <property type="match status" value="1"/>
</dbReference>
<dbReference type="InParanoid" id="A0A165BBF9"/>
<sequence>MAAIITDEHELRIIAPLGMLGYGYDASVFLEYCEKRHPHAIICDSGSTDSGPQKLALGLTTCPREAYVRDLGPMLLACAKYKIPILIGSCGGSGTNEHVDLFAEIIHELALEHGYRFRIAKIYSEFDKAVVRNALEQGNISPCGPVPPLTVEDVDASRVIVGQMGAEPYLATLNTHEPVDIILGGRAYDPAPFAAVCLKRGIDPGIAWHMGKLECGGMCVEPKQPLIFATIRKDSFDLEPTNDTSRCTAISVAAHTLYEKTRPDLLPGPGGVLNLAHSTYEQLTPRIVRVRGAVFEPRPYQIKLEGAKKTGFRSVFIGGIRDAGLIAQIDHVLPVVENYARTMNPKFTGDNCRIAFHVYGKNGVMGPLEPVKQHAHELCVLCEVLAPTQGLAHSVCNALRVALLHTPYAYQVATGGNLAGPLTPMETDLGEASEFCVYHLINVDDPLAPFPITYQTVGTEVDPSRWPTYTHLAHAEMSSAARALEEMKKEMEGKKVDPVAQWRRAIEHGDKTIKLRDVATVLRSKNSGPYELTFDVMFPNEEIFQAVQNSGVLTKEILAKMYGVKPETVLACLFFPQARAFKFTIPRVHPNGSFGETDMHGCQQHIPLGDIDVPLPIAAQ</sequence>
<proteinExistence type="predicted"/>
<evidence type="ECO:0000259" key="2">
    <source>
        <dbReference type="Pfam" id="PF14330"/>
    </source>
</evidence>
<organism evidence="3 4">
    <name type="scientific">Laetiporus sulphureus 93-53</name>
    <dbReference type="NCBI Taxonomy" id="1314785"/>
    <lineage>
        <taxon>Eukaryota</taxon>
        <taxon>Fungi</taxon>
        <taxon>Dikarya</taxon>
        <taxon>Basidiomycota</taxon>
        <taxon>Agaricomycotina</taxon>
        <taxon>Agaricomycetes</taxon>
        <taxon>Polyporales</taxon>
        <taxon>Laetiporus</taxon>
    </lineage>
</organism>
<dbReference type="GeneID" id="63827197"/>
<evidence type="ECO:0000313" key="4">
    <source>
        <dbReference type="Proteomes" id="UP000076871"/>
    </source>
</evidence>
<dbReference type="InterPro" id="IPR025496">
    <property type="entry name" value="DUF4387"/>
</dbReference>
<feature type="domain" description="Acyclic terpene utilisation N-terminal" evidence="1">
    <location>
        <begin position="245"/>
        <end position="411"/>
    </location>
</feature>
<feature type="domain" description="DUF4387" evidence="2">
    <location>
        <begin position="515"/>
        <end position="611"/>
    </location>
</feature>
<gene>
    <name evidence="3" type="ORF">LAESUDRAFT_732091</name>
</gene>
<reference evidence="3 4" key="1">
    <citation type="journal article" date="2016" name="Mol. Biol. Evol.">
        <title>Comparative Genomics of Early-Diverging Mushroom-Forming Fungi Provides Insights into the Origins of Lignocellulose Decay Capabilities.</title>
        <authorList>
            <person name="Nagy L.G."/>
            <person name="Riley R."/>
            <person name="Tritt A."/>
            <person name="Adam C."/>
            <person name="Daum C."/>
            <person name="Floudas D."/>
            <person name="Sun H."/>
            <person name="Yadav J.S."/>
            <person name="Pangilinan J."/>
            <person name="Larsson K.H."/>
            <person name="Matsuura K."/>
            <person name="Barry K."/>
            <person name="Labutti K."/>
            <person name="Kuo R."/>
            <person name="Ohm R.A."/>
            <person name="Bhattacharya S.S."/>
            <person name="Shirouzu T."/>
            <person name="Yoshinaga Y."/>
            <person name="Martin F.M."/>
            <person name="Grigoriev I.V."/>
            <person name="Hibbett D.S."/>
        </authorList>
    </citation>
    <scope>NUCLEOTIDE SEQUENCE [LARGE SCALE GENOMIC DNA]</scope>
    <source>
        <strain evidence="3 4">93-53</strain>
    </source>
</reference>
<evidence type="ECO:0008006" key="5">
    <source>
        <dbReference type="Google" id="ProtNLM"/>
    </source>
</evidence>
<dbReference type="InterPro" id="IPR010839">
    <property type="entry name" value="AtuA_N"/>
</dbReference>
<dbReference type="Proteomes" id="UP000076871">
    <property type="component" value="Unassembled WGS sequence"/>
</dbReference>
<dbReference type="EMBL" id="KV427680">
    <property type="protein sequence ID" value="KZT00674.1"/>
    <property type="molecule type" value="Genomic_DNA"/>
</dbReference>
<dbReference type="OrthoDB" id="5863171at2759"/>
<evidence type="ECO:0000313" key="3">
    <source>
        <dbReference type="EMBL" id="KZT00674.1"/>
    </source>
</evidence>
<accession>A0A165BBF9</accession>